<gene>
    <name evidence="1" type="ORF">O3V59_20405</name>
</gene>
<proteinExistence type="predicted"/>
<keyword evidence="2" id="KW-1185">Reference proteome</keyword>
<evidence type="ECO:0000313" key="2">
    <source>
        <dbReference type="Proteomes" id="UP001151071"/>
    </source>
</evidence>
<sequence>MNMVQLKQAISISLTKQVQSTAQALASTMLEDFAKTQQTIQQAAQAPHPSLGKVLDVRV</sequence>
<evidence type="ECO:0008006" key="3">
    <source>
        <dbReference type="Google" id="ProtNLM"/>
    </source>
</evidence>
<dbReference type="RefSeq" id="WP_029100287.1">
    <property type="nucleotide sequence ID" value="NZ_JAPYYP010000039.1"/>
</dbReference>
<dbReference type="Proteomes" id="UP001151071">
    <property type="component" value="Unassembled WGS sequence"/>
</dbReference>
<protein>
    <recommendedName>
        <fullName evidence="3">Motility protein</fullName>
    </recommendedName>
</protein>
<name>A0A9X3TT95_9BACL</name>
<evidence type="ECO:0000313" key="1">
    <source>
        <dbReference type="EMBL" id="MDA5110707.1"/>
    </source>
</evidence>
<reference evidence="1" key="1">
    <citation type="submission" date="2022-12" db="EMBL/GenBank/DDBJ databases">
        <title>Draft genome sequence of the thermophilic strain Brevibacillus thermoruber HT42, isolated from Los Humeros, Puebla, Mexico, with biotechnological potential.</title>
        <authorList>
            <person name="Lara Sanchez J."/>
            <person name="Solis Palacios R."/>
            <person name="Bustos Baena A.S."/>
            <person name="Ruz Baez A.E."/>
            <person name="Espinosa Luna G."/>
            <person name="Oliart Ros R.M."/>
        </authorList>
    </citation>
    <scope>NUCLEOTIDE SEQUENCE</scope>
    <source>
        <strain evidence="1">HT42</strain>
    </source>
</reference>
<dbReference type="EMBL" id="JAPYYP010000039">
    <property type="protein sequence ID" value="MDA5110707.1"/>
    <property type="molecule type" value="Genomic_DNA"/>
</dbReference>
<accession>A0A9X3TT95</accession>
<dbReference type="AlphaFoldDB" id="A0A9X3TT95"/>
<comment type="caution">
    <text evidence="1">The sequence shown here is derived from an EMBL/GenBank/DDBJ whole genome shotgun (WGS) entry which is preliminary data.</text>
</comment>
<organism evidence="1 2">
    <name type="scientific">Brevibacillus thermoruber</name>
    <dbReference type="NCBI Taxonomy" id="33942"/>
    <lineage>
        <taxon>Bacteria</taxon>
        <taxon>Bacillati</taxon>
        <taxon>Bacillota</taxon>
        <taxon>Bacilli</taxon>
        <taxon>Bacillales</taxon>
        <taxon>Paenibacillaceae</taxon>
        <taxon>Brevibacillus</taxon>
    </lineage>
</organism>